<dbReference type="Pfam" id="PF20434">
    <property type="entry name" value="BD-FAE"/>
    <property type="match status" value="1"/>
</dbReference>
<reference evidence="3 4" key="1">
    <citation type="submission" date="2020-06" db="EMBL/GenBank/DDBJ databases">
        <title>Sphingomonas hominis sp. nov., a member of the Sphingomonas, isolated from the hair of a 22-year-old girl.</title>
        <authorList>
            <person name="Zhang D.-F."/>
            <person name="Cui X.-W."/>
        </authorList>
    </citation>
    <scope>NUCLEOTIDE SEQUENCE [LARGE SCALE GENOMIC DNA]</scope>
    <source>
        <strain evidence="3 4">HHU CXW</strain>
    </source>
</reference>
<protein>
    <submittedName>
        <fullName evidence="3">Alpha/beta hydrolase</fullName>
    </submittedName>
</protein>
<dbReference type="InterPro" id="IPR050300">
    <property type="entry name" value="GDXG_lipolytic_enzyme"/>
</dbReference>
<dbReference type="Gene3D" id="3.40.50.1820">
    <property type="entry name" value="alpha/beta hydrolase"/>
    <property type="match status" value="1"/>
</dbReference>
<keyword evidence="1 3" id="KW-0378">Hydrolase</keyword>
<evidence type="ECO:0000256" key="1">
    <source>
        <dbReference type="ARBA" id="ARBA00022801"/>
    </source>
</evidence>
<feature type="domain" description="BD-FAE-like" evidence="2">
    <location>
        <begin position="56"/>
        <end position="250"/>
    </location>
</feature>
<keyword evidence="4" id="KW-1185">Reference proteome</keyword>
<dbReference type="SUPFAM" id="SSF53474">
    <property type="entry name" value="alpha/beta-Hydrolases"/>
    <property type="match status" value="1"/>
</dbReference>
<dbReference type="InterPro" id="IPR029058">
    <property type="entry name" value="AB_hydrolase_fold"/>
</dbReference>
<proteinExistence type="predicted"/>
<organism evidence="3 4">
    <name type="scientific">Sphingomonas hominis</name>
    <dbReference type="NCBI Taxonomy" id="2741495"/>
    <lineage>
        <taxon>Bacteria</taxon>
        <taxon>Pseudomonadati</taxon>
        <taxon>Pseudomonadota</taxon>
        <taxon>Alphaproteobacteria</taxon>
        <taxon>Sphingomonadales</taxon>
        <taxon>Sphingomonadaceae</taxon>
        <taxon>Sphingomonas</taxon>
    </lineage>
</organism>
<evidence type="ECO:0000313" key="4">
    <source>
        <dbReference type="Proteomes" id="UP000621447"/>
    </source>
</evidence>
<dbReference type="Proteomes" id="UP000621447">
    <property type="component" value="Unassembled WGS sequence"/>
</dbReference>
<dbReference type="GO" id="GO:0016787">
    <property type="term" value="F:hydrolase activity"/>
    <property type="evidence" value="ECO:0007669"/>
    <property type="project" value="UniProtKB-KW"/>
</dbReference>
<accession>A0ABX2JF58</accession>
<sequence length="307" mass="32634">MIAAALTTASVAKGPLAMSEPTATFVPLTWPDLTKRPRPAPDATVSYGEDSMQKVDVWLPRGAGPHPVVVMVHGGCWQTKIADRTLMNWVADDLRRSGVAVWNIDYRGVDRAGGGYPGTFMDAANAADQLLVSAREYNLDTKHVVAVGHSAGGHLALWLAARSRLPASSPLHGAKPLNIAHVVSLGGLPDLEATAASPDNGCGTEVVAKLVGTGRRDPYADTSVPRLLPLGVPQSLVNGREDRIIPYRMATDYVARATTAGDRATLTTVPNTGHVELVAPETAAWRTAKRLLLEQLGVPDRQLDIAR</sequence>
<evidence type="ECO:0000259" key="2">
    <source>
        <dbReference type="Pfam" id="PF20434"/>
    </source>
</evidence>
<dbReference type="PANTHER" id="PTHR48081:SF33">
    <property type="entry name" value="KYNURENINE FORMAMIDASE"/>
    <property type="match status" value="1"/>
</dbReference>
<comment type="caution">
    <text evidence="3">The sequence shown here is derived from an EMBL/GenBank/DDBJ whole genome shotgun (WGS) entry which is preliminary data.</text>
</comment>
<evidence type="ECO:0000313" key="3">
    <source>
        <dbReference type="EMBL" id="NTS64264.1"/>
    </source>
</evidence>
<name>A0ABX2JF58_9SPHN</name>
<dbReference type="InterPro" id="IPR049492">
    <property type="entry name" value="BD-FAE-like_dom"/>
</dbReference>
<dbReference type="PANTHER" id="PTHR48081">
    <property type="entry name" value="AB HYDROLASE SUPERFAMILY PROTEIN C4A8.06C"/>
    <property type="match status" value="1"/>
</dbReference>
<dbReference type="EMBL" id="JABULH010000001">
    <property type="protein sequence ID" value="NTS64264.1"/>
    <property type="molecule type" value="Genomic_DNA"/>
</dbReference>
<gene>
    <name evidence="3" type="ORF">HRV97_03700</name>
</gene>